<dbReference type="GO" id="GO:0071949">
    <property type="term" value="F:FAD binding"/>
    <property type="evidence" value="ECO:0007669"/>
    <property type="project" value="TreeGrafter"/>
</dbReference>
<evidence type="ECO:0000256" key="7">
    <source>
        <dbReference type="ARBA" id="ARBA00023002"/>
    </source>
</evidence>
<evidence type="ECO:0000256" key="12">
    <source>
        <dbReference type="ARBA" id="ARBA00059167"/>
    </source>
</evidence>
<dbReference type="Proteomes" id="UP000321570">
    <property type="component" value="Unassembled WGS sequence"/>
</dbReference>
<dbReference type="InterPro" id="IPR036188">
    <property type="entry name" value="FAD/NAD-bd_sf"/>
</dbReference>
<evidence type="ECO:0000256" key="15">
    <source>
        <dbReference type="ARBA" id="ARBA00070160"/>
    </source>
</evidence>
<dbReference type="Gene3D" id="3.50.50.60">
    <property type="entry name" value="FAD/NAD(P)-binding domain"/>
    <property type="match status" value="2"/>
</dbReference>
<proteinExistence type="inferred from homology"/>
<dbReference type="FunFam" id="3.50.50.60:FF:000034">
    <property type="entry name" value="sulfide:quinone oxidoreductase, mitochondrial"/>
    <property type="match status" value="1"/>
</dbReference>
<keyword evidence="4" id="KW-0874">Quinone</keyword>
<keyword evidence="7" id="KW-0560">Oxidoreductase</keyword>
<dbReference type="SUPFAM" id="SSF51905">
    <property type="entry name" value="FAD/NAD(P)-binding domain"/>
    <property type="match status" value="2"/>
</dbReference>
<dbReference type="GO" id="GO:0005739">
    <property type="term" value="C:mitochondrion"/>
    <property type="evidence" value="ECO:0007669"/>
    <property type="project" value="UniProtKB-SubCell"/>
</dbReference>
<evidence type="ECO:0000313" key="18">
    <source>
        <dbReference type="Proteomes" id="UP000321570"/>
    </source>
</evidence>
<evidence type="ECO:0000256" key="11">
    <source>
        <dbReference type="ARBA" id="ARBA00052986"/>
    </source>
</evidence>
<comment type="cofactor">
    <cofactor evidence="1">
        <name>FAD</name>
        <dbReference type="ChEBI" id="CHEBI:57692"/>
    </cofactor>
</comment>
<dbReference type="PANTHER" id="PTHR10632">
    <property type="entry name" value="SULFIDE:QUINONE OXIDOREDUCTASE"/>
    <property type="match status" value="1"/>
</dbReference>
<evidence type="ECO:0000256" key="10">
    <source>
        <dbReference type="ARBA" id="ARBA00052810"/>
    </source>
</evidence>
<evidence type="ECO:0000256" key="5">
    <source>
        <dbReference type="ARBA" id="ARBA00022827"/>
    </source>
</evidence>
<dbReference type="AlphaFoldDB" id="A0A564Z7H6"/>
<comment type="similarity">
    <text evidence="13">Belongs to the SQRD family.</text>
</comment>
<protein>
    <recommendedName>
        <fullName evidence="15">Sulfide:quinone oxidoreductase, mitochondrial</fullName>
        <ecNumber evidence="14">1.8.5.8</ecNumber>
    </recommendedName>
    <alternativeName>
        <fullName evidence="16">Sulfide quinone oxidoreductase</fullName>
    </alternativeName>
</protein>
<evidence type="ECO:0000256" key="1">
    <source>
        <dbReference type="ARBA" id="ARBA00001974"/>
    </source>
</evidence>
<evidence type="ECO:0000256" key="9">
    <source>
        <dbReference type="ARBA" id="ARBA00051038"/>
    </source>
</evidence>
<dbReference type="EC" id="1.8.5.8" evidence="14"/>
<keyword evidence="6" id="KW-0809">Transit peptide</keyword>
<evidence type="ECO:0000256" key="4">
    <source>
        <dbReference type="ARBA" id="ARBA00022719"/>
    </source>
</evidence>
<comment type="catalytic activity">
    <reaction evidence="11">
        <text>a quinone + hydrogen sulfide + glutathione + H(+) = S-sulfanylglutathione + a quinol</text>
        <dbReference type="Rhea" id="RHEA:55156"/>
        <dbReference type="ChEBI" id="CHEBI:15378"/>
        <dbReference type="ChEBI" id="CHEBI:24646"/>
        <dbReference type="ChEBI" id="CHEBI:29919"/>
        <dbReference type="ChEBI" id="CHEBI:57925"/>
        <dbReference type="ChEBI" id="CHEBI:58905"/>
        <dbReference type="ChEBI" id="CHEBI:132124"/>
        <dbReference type="EC" id="1.8.5.8"/>
    </reaction>
    <physiologicalReaction direction="left-to-right" evidence="11">
        <dbReference type="Rhea" id="RHEA:55157"/>
    </physiologicalReaction>
</comment>
<dbReference type="PANTHER" id="PTHR10632:SF2">
    <property type="entry name" value="SULFIDE:QUINONE OXIDOREDUCTASE, MITOCHONDRIAL"/>
    <property type="match status" value="1"/>
</dbReference>
<dbReference type="EMBL" id="CABIJS010000692">
    <property type="protein sequence ID" value="VUZ55386.1"/>
    <property type="molecule type" value="Genomic_DNA"/>
</dbReference>
<comment type="catalytic activity">
    <reaction evidence="10">
        <text>ubiquinone-10 + hydrogen sulfide + glutathione + H(+) = S-sulfanylglutathione + ubiquinol-10</text>
        <dbReference type="Rhea" id="RHEA:62608"/>
        <dbReference type="ChEBI" id="CHEBI:15378"/>
        <dbReference type="ChEBI" id="CHEBI:29919"/>
        <dbReference type="ChEBI" id="CHEBI:46245"/>
        <dbReference type="ChEBI" id="CHEBI:57925"/>
        <dbReference type="ChEBI" id="CHEBI:58905"/>
        <dbReference type="ChEBI" id="CHEBI:64183"/>
    </reaction>
    <physiologicalReaction direction="left-to-right" evidence="10">
        <dbReference type="Rhea" id="RHEA:62609"/>
    </physiologicalReaction>
</comment>
<gene>
    <name evidence="17" type="ORF">WMSIL1_LOCUS13233</name>
</gene>
<evidence type="ECO:0000256" key="8">
    <source>
        <dbReference type="ARBA" id="ARBA00023128"/>
    </source>
</evidence>
<keyword evidence="5" id="KW-0274">FAD</keyword>
<keyword evidence="8" id="KW-0496">Mitochondrion</keyword>
<dbReference type="GO" id="GO:0070221">
    <property type="term" value="P:sulfide oxidation, using sulfide:quinone oxidoreductase"/>
    <property type="evidence" value="ECO:0007669"/>
    <property type="project" value="TreeGrafter"/>
</dbReference>
<comment type="catalytic activity">
    <reaction evidence="9">
        <text>ubiquinone-10 + hydrogen sulfide + sulfite + 2 H(+) = ubiquinol-10 + thiosulfate</text>
        <dbReference type="Rhea" id="RHEA:38359"/>
        <dbReference type="ChEBI" id="CHEBI:15378"/>
        <dbReference type="ChEBI" id="CHEBI:17359"/>
        <dbReference type="ChEBI" id="CHEBI:29919"/>
        <dbReference type="ChEBI" id="CHEBI:33542"/>
        <dbReference type="ChEBI" id="CHEBI:46245"/>
        <dbReference type="ChEBI" id="CHEBI:64183"/>
    </reaction>
    <physiologicalReaction direction="left-to-right" evidence="9">
        <dbReference type="Rhea" id="RHEA:38360"/>
    </physiologicalReaction>
</comment>
<dbReference type="InterPro" id="IPR015904">
    <property type="entry name" value="Sulphide_quinone_reductase"/>
</dbReference>
<evidence type="ECO:0000256" key="13">
    <source>
        <dbReference type="ARBA" id="ARBA00060891"/>
    </source>
</evidence>
<evidence type="ECO:0000256" key="3">
    <source>
        <dbReference type="ARBA" id="ARBA00022630"/>
    </source>
</evidence>
<evidence type="ECO:0000256" key="2">
    <source>
        <dbReference type="ARBA" id="ARBA00004173"/>
    </source>
</evidence>
<reference evidence="17 18" key="1">
    <citation type="submission" date="2019-07" db="EMBL/GenBank/DDBJ databases">
        <authorList>
            <person name="Jastrzebski P J."/>
            <person name="Paukszto L."/>
            <person name="Jastrzebski P J."/>
        </authorList>
    </citation>
    <scope>NUCLEOTIDE SEQUENCE [LARGE SCALE GENOMIC DNA]</scope>
    <source>
        <strain evidence="17 18">WMS-il1</strain>
    </source>
</reference>
<keyword evidence="18" id="KW-1185">Reference proteome</keyword>
<evidence type="ECO:0000256" key="6">
    <source>
        <dbReference type="ARBA" id="ARBA00022946"/>
    </source>
</evidence>
<evidence type="ECO:0000313" key="17">
    <source>
        <dbReference type="EMBL" id="VUZ55386.1"/>
    </source>
</evidence>
<sequence length="445" mass="49520">MPSFIFNFLRAPFNFLRSEAPTRNFAILATGKTHYKVLVAGGGTGGCAVSSKLRTVVPDGSVGVIEPEEYHYYQGAWTLVGAGIMGLPDTRISMQEAIPSNAEWIKDSVASFDPLNNKITTVGGKQITYDYLVICLGIMLRYDMIRGAKEALEEDPRVCSNFSKDYVEKTFKAIQNFNGGTAIFTLPHTPIKCAGAPQKVMYLFEDYLVRNNKKKDVNILYFTATKSIFSVPKYSQALMKICQERGIKYNLQQNLVEVDHKKSIVIMENMETKERLEYKYDLLHLTPPMSAPAVLETGTDFTSPESNGFVSVSPDTLRHVKYPNVFALGDCSNLPTSKTAAAISSESRVLCENLTDVIRGGSGEVAKYNGYTSCPLITGYRKGILAEFDYNLTPLETFPIDQSQERAFFAWIKRSILPSLYWNGLIKGSWGGPSKVRSILRLGRT</sequence>
<evidence type="ECO:0000256" key="16">
    <source>
        <dbReference type="ARBA" id="ARBA00082958"/>
    </source>
</evidence>
<accession>A0A564Z7H6</accession>
<comment type="function">
    <text evidence="12">Catalyzes the oxidation of hydrogen sulfide with the help of a quinone, such as ubiquinone-10, giving rise to thiosulfate and ultimately to sulfane (molecular sulfur) atoms. Requires an additional electron acceptor; can use sulfite, sulfide or cyanide (in vitro). It is believed the in vivo electron acceptor is glutathione.</text>
</comment>
<dbReference type="GO" id="GO:0070224">
    <property type="term" value="F:sulfide:quinone oxidoreductase activity"/>
    <property type="evidence" value="ECO:0007669"/>
    <property type="project" value="TreeGrafter"/>
</dbReference>
<evidence type="ECO:0000256" key="14">
    <source>
        <dbReference type="ARBA" id="ARBA00066447"/>
    </source>
</evidence>
<organism evidence="17 18">
    <name type="scientific">Hymenolepis diminuta</name>
    <name type="common">Rat tapeworm</name>
    <dbReference type="NCBI Taxonomy" id="6216"/>
    <lineage>
        <taxon>Eukaryota</taxon>
        <taxon>Metazoa</taxon>
        <taxon>Spiralia</taxon>
        <taxon>Lophotrochozoa</taxon>
        <taxon>Platyhelminthes</taxon>
        <taxon>Cestoda</taxon>
        <taxon>Eucestoda</taxon>
        <taxon>Cyclophyllidea</taxon>
        <taxon>Hymenolepididae</taxon>
        <taxon>Hymenolepis</taxon>
    </lineage>
</organism>
<dbReference type="GO" id="GO:0048038">
    <property type="term" value="F:quinone binding"/>
    <property type="evidence" value="ECO:0007669"/>
    <property type="project" value="UniProtKB-KW"/>
</dbReference>
<comment type="subcellular location">
    <subcellularLocation>
        <location evidence="2">Mitochondrion</location>
    </subcellularLocation>
</comment>
<dbReference type="GO" id="GO:0106436">
    <property type="term" value="F:glutathione-dependent sulfide quinone oxidoreductase activity"/>
    <property type="evidence" value="ECO:0007669"/>
    <property type="project" value="UniProtKB-EC"/>
</dbReference>
<keyword evidence="3" id="KW-0285">Flavoprotein</keyword>
<name>A0A564Z7H6_HYMDI</name>